<reference evidence="2 3" key="1">
    <citation type="submission" date="2024-02" db="EMBL/GenBank/DDBJ databases">
        <authorList>
            <person name="Chen Y."/>
            <person name="Shah S."/>
            <person name="Dougan E. K."/>
            <person name="Thang M."/>
            <person name="Chan C."/>
        </authorList>
    </citation>
    <scope>NUCLEOTIDE SEQUENCE [LARGE SCALE GENOMIC DNA]</scope>
</reference>
<sequence length="711" mass="80464">MKSVKVGAVPNDPDERDVRILPVIFDTADERWRTVNEAVPDFEEIDFDDFPLQGPRTVAHDCRQLRRLGQDFLQHHESWLKKSGVRVTDRSVHEHSSICRALNHMLSYDQLNLPALASAEALNRRWTLIERAHRGRPEAPVYDAAEEFLGVRDSADGSLIDPALALHAARRQASKAEVMKQTRLAAEEKRLSRKGDGKGGKDGGKSLNRLAGFMDESAWPSTPLNFAQRSALWNVHEAHSTRAPPPEAESPQAALRQLLRKKVPSVYDDGGGPGLLVGYERSKVSLPRGQRKPVDLTGLLPQREKEQLQDFRSHMYHLRWLPSERNVADKDSRRWEEAKPVVQVFTKQKTEQRNPSAGPSQLGQVSGKETQKGSTETMTILELASLKDGQRKDYARRLEQFYDFVARHQLPIETEGKLDEAMCDFADELFLNGEDSHAGEKLKAALEYARPEGIREGYLHLPRFKRAMKGWRKLAPNQTRLPMLEVLKSAISGIMIAMRQPQMVLFNEVTYSTYGRPGEILRVQPWDIVAKTSNFSRDVIVLSPLERGESSKAGIFDETLILDDSRAPAPWLGELLKREPKQKIAAQLAEQPLWDFNAAQFLRVWRQCVDILGIPEIAQSPYQNRHGEASRDHLLKLRSVPEIQRRGRWASDASARIYGKPGRLQQAMNQFGQKWSKLGEDARQNFPRYYLNGTVPLPATVRKAVAQIVAA</sequence>
<feature type="compositionally biased region" description="Basic and acidic residues" evidence="1">
    <location>
        <begin position="187"/>
        <end position="204"/>
    </location>
</feature>
<feature type="region of interest" description="Disordered" evidence="1">
    <location>
        <begin position="346"/>
        <end position="375"/>
    </location>
</feature>
<evidence type="ECO:0000256" key="1">
    <source>
        <dbReference type="SAM" id="MobiDB-lite"/>
    </source>
</evidence>
<proteinExistence type="predicted"/>
<evidence type="ECO:0000313" key="3">
    <source>
        <dbReference type="Proteomes" id="UP001642484"/>
    </source>
</evidence>
<dbReference type="SUPFAM" id="SSF56349">
    <property type="entry name" value="DNA breaking-rejoining enzymes"/>
    <property type="match status" value="1"/>
</dbReference>
<name>A0ABP0RU49_9DINO</name>
<accession>A0ABP0RU49</accession>
<gene>
    <name evidence="2" type="ORF">CCMP2556_LOCUS48859</name>
</gene>
<feature type="region of interest" description="Disordered" evidence="1">
    <location>
        <begin position="187"/>
        <end position="206"/>
    </location>
</feature>
<feature type="compositionally biased region" description="Polar residues" evidence="1">
    <location>
        <begin position="353"/>
        <end position="375"/>
    </location>
</feature>
<protein>
    <submittedName>
        <fullName evidence="2">Uncharacterized protein</fullName>
    </submittedName>
</protein>
<organism evidence="2 3">
    <name type="scientific">Durusdinium trenchii</name>
    <dbReference type="NCBI Taxonomy" id="1381693"/>
    <lineage>
        <taxon>Eukaryota</taxon>
        <taxon>Sar</taxon>
        <taxon>Alveolata</taxon>
        <taxon>Dinophyceae</taxon>
        <taxon>Suessiales</taxon>
        <taxon>Symbiodiniaceae</taxon>
        <taxon>Durusdinium</taxon>
    </lineage>
</organism>
<keyword evidence="3" id="KW-1185">Reference proteome</keyword>
<dbReference type="EMBL" id="CAXAMN010026583">
    <property type="protein sequence ID" value="CAK9104174.1"/>
    <property type="molecule type" value="Genomic_DNA"/>
</dbReference>
<dbReference type="InterPro" id="IPR011010">
    <property type="entry name" value="DNA_brk_join_enz"/>
</dbReference>
<evidence type="ECO:0000313" key="2">
    <source>
        <dbReference type="EMBL" id="CAK9104174.1"/>
    </source>
</evidence>
<dbReference type="Proteomes" id="UP001642484">
    <property type="component" value="Unassembled WGS sequence"/>
</dbReference>
<comment type="caution">
    <text evidence="2">The sequence shown here is derived from an EMBL/GenBank/DDBJ whole genome shotgun (WGS) entry which is preliminary data.</text>
</comment>